<sequence length="36" mass="3922">MISHTSDYSVTFTISEDVAEGEDIIVEFPTDTDISG</sequence>
<feature type="non-terminal residue" evidence="1">
    <location>
        <position position="36"/>
    </location>
</feature>
<protein>
    <submittedName>
        <fullName evidence="1">Uncharacterized protein</fullName>
    </submittedName>
</protein>
<organism evidence="1">
    <name type="scientific">marine sediment metagenome</name>
    <dbReference type="NCBI Taxonomy" id="412755"/>
    <lineage>
        <taxon>unclassified sequences</taxon>
        <taxon>metagenomes</taxon>
        <taxon>ecological metagenomes</taxon>
    </lineage>
</organism>
<dbReference type="EMBL" id="BARV01035234">
    <property type="protein sequence ID" value="GAI55268.1"/>
    <property type="molecule type" value="Genomic_DNA"/>
</dbReference>
<proteinExistence type="predicted"/>
<gene>
    <name evidence="1" type="ORF">S06H3_55025</name>
</gene>
<evidence type="ECO:0000313" key="1">
    <source>
        <dbReference type="EMBL" id="GAI55268.1"/>
    </source>
</evidence>
<name>X1PHD4_9ZZZZ</name>
<reference evidence="1" key="1">
    <citation type="journal article" date="2014" name="Front. Microbiol.">
        <title>High frequency of phylogenetically diverse reductive dehalogenase-homologous genes in deep subseafloor sedimentary metagenomes.</title>
        <authorList>
            <person name="Kawai M."/>
            <person name="Futagami T."/>
            <person name="Toyoda A."/>
            <person name="Takaki Y."/>
            <person name="Nishi S."/>
            <person name="Hori S."/>
            <person name="Arai W."/>
            <person name="Tsubouchi T."/>
            <person name="Morono Y."/>
            <person name="Uchiyama I."/>
            <person name="Ito T."/>
            <person name="Fujiyama A."/>
            <person name="Inagaki F."/>
            <person name="Takami H."/>
        </authorList>
    </citation>
    <scope>NUCLEOTIDE SEQUENCE</scope>
    <source>
        <strain evidence="1">Expedition CK06-06</strain>
    </source>
</reference>
<comment type="caution">
    <text evidence="1">The sequence shown here is derived from an EMBL/GenBank/DDBJ whole genome shotgun (WGS) entry which is preliminary data.</text>
</comment>
<accession>X1PHD4</accession>
<dbReference type="AlphaFoldDB" id="X1PHD4"/>